<accession>A0A0T5PC35</accession>
<proteinExistence type="predicted"/>
<dbReference type="CDD" id="cd03316">
    <property type="entry name" value="MR_like"/>
    <property type="match status" value="1"/>
</dbReference>
<dbReference type="EC" id="4.2.1.6" evidence="6"/>
<dbReference type="GO" id="GO:0000287">
    <property type="term" value="F:magnesium ion binding"/>
    <property type="evidence" value="ECO:0007669"/>
    <property type="project" value="TreeGrafter"/>
</dbReference>
<keyword evidence="2" id="KW-0479">Metal-binding</keyword>
<evidence type="ECO:0000256" key="2">
    <source>
        <dbReference type="ARBA" id="ARBA00022723"/>
    </source>
</evidence>
<dbReference type="OrthoDB" id="9802699at2"/>
<sequence>MKITKARIYKIPSGGISPVVLELETEDGTKGLGEACIAYGAGSTAAAGMVYDILERYVIGGVSAFDGEKVWNRFYDHGFWGKGGGPVIMSGISAIETAMLDLKARLLGVPVHTLLGGKINDSLRAYCNGWYFGCTEDAQLPGAAEKAVADGYKAIKFYPFATILPEGRLLHPSLRSTSDQTVIAKALKRLKEIRSAVGDDVEIMLDLTASLTPDDTIRFCREAAEIDITFIEEPAIPGDTRALADIRREISQPTAVGERLASRYAFRDVLEARAADILQPDIGNTGGVMETRRIAAMAETYGLKVQPHICASAVSTAVGMHLSASLPNFYWQEHFPYWSRIPGHTDFVEAPVEDTIKDGMIPVNDLQGYGVSLRKEVAEQHIWAEMELA</sequence>
<dbReference type="SFLD" id="SFLDS00001">
    <property type="entry name" value="Enolase"/>
    <property type="match status" value="1"/>
</dbReference>
<dbReference type="InterPro" id="IPR036849">
    <property type="entry name" value="Enolase-like_C_sf"/>
</dbReference>
<dbReference type="InterPro" id="IPR029065">
    <property type="entry name" value="Enolase_C-like"/>
</dbReference>
<dbReference type="InterPro" id="IPR013342">
    <property type="entry name" value="Mandelate_racemase_C"/>
</dbReference>
<evidence type="ECO:0000313" key="7">
    <source>
        <dbReference type="Proteomes" id="UP000051401"/>
    </source>
</evidence>
<protein>
    <submittedName>
        <fullName evidence="5 6">Dehydratase</fullName>
        <ecNumber evidence="6">4.2.1.6</ecNumber>
    </submittedName>
</protein>
<dbReference type="AlphaFoldDB" id="A0A0T5PC35"/>
<reference evidence="6 8" key="2">
    <citation type="submission" date="2018-08" db="EMBL/GenBank/DDBJ databases">
        <title>Genetic Globetrotter - A new plasmid hitch-hiking vast phylogenetic and geographic distances.</title>
        <authorList>
            <person name="Vollmers J."/>
            <person name="Petersen J."/>
        </authorList>
    </citation>
    <scope>NUCLEOTIDE SEQUENCE [LARGE SCALE GENOMIC DNA]</scope>
    <source>
        <strain evidence="6 8">DSM 26383</strain>
    </source>
</reference>
<dbReference type="Pfam" id="PF02746">
    <property type="entry name" value="MR_MLE_N"/>
    <property type="match status" value="1"/>
</dbReference>
<dbReference type="Pfam" id="PF13378">
    <property type="entry name" value="MR_MLE_C"/>
    <property type="match status" value="1"/>
</dbReference>
<keyword evidence="3" id="KW-0460">Magnesium</keyword>
<dbReference type="InterPro" id="IPR029017">
    <property type="entry name" value="Enolase-like_N"/>
</dbReference>
<dbReference type="PANTHER" id="PTHR13794:SF58">
    <property type="entry name" value="MITOCHONDRIAL ENOLASE SUPERFAMILY MEMBER 1"/>
    <property type="match status" value="1"/>
</dbReference>
<dbReference type="SUPFAM" id="SSF54826">
    <property type="entry name" value="Enolase N-terminal domain-like"/>
    <property type="match status" value="1"/>
</dbReference>
<reference evidence="5 7" key="1">
    <citation type="submission" date="2015-04" db="EMBL/GenBank/DDBJ databases">
        <title>The draft genome sequence of Roseovarius indicus B108T.</title>
        <authorList>
            <person name="Li G."/>
            <person name="Lai Q."/>
            <person name="Shao Z."/>
            <person name="Yan P."/>
        </authorList>
    </citation>
    <scope>NUCLEOTIDE SEQUENCE [LARGE SCALE GENOMIC DNA]</scope>
    <source>
        <strain evidence="5 7">B108</strain>
    </source>
</reference>
<dbReference type="RefSeq" id="WP_057814879.1">
    <property type="nucleotide sequence ID" value="NZ_CP031598.1"/>
</dbReference>
<evidence type="ECO:0000313" key="5">
    <source>
        <dbReference type="EMBL" id="KRS18620.1"/>
    </source>
</evidence>
<evidence type="ECO:0000259" key="4">
    <source>
        <dbReference type="SMART" id="SM00922"/>
    </source>
</evidence>
<evidence type="ECO:0000313" key="6">
    <source>
        <dbReference type="EMBL" id="QEW25650.1"/>
    </source>
</evidence>
<dbReference type="Proteomes" id="UP000051401">
    <property type="component" value="Unassembled WGS sequence"/>
</dbReference>
<evidence type="ECO:0000256" key="3">
    <source>
        <dbReference type="ARBA" id="ARBA00022842"/>
    </source>
</evidence>
<dbReference type="Gene3D" id="3.30.390.10">
    <property type="entry name" value="Enolase-like, N-terminal domain"/>
    <property type="match status" value="1"/>
</dbReference>
<dbReference type="SFLD" id="SFLDG00179">
    <property type="entry name" value="mandelate_racemase"/>
    <property type="match status" value="1"/>
</dbReference>
<dbReference type="PATRIC" id="fig|540747.5.peg.3875"/>
<dbReference type="Proteomes" id="UP000325785">
    <property type="component" value="Chromosome"/>
</dbReference>
<dbReference type="KEGG" id="rid:RIdsm_01437"/>
<keyword evidence="6" id="KW-0456">Lyase</keyword>
<evidence type="ECO:0000313" key="8">
    <source>
        <dbReference type="Proteomes" id="UP000325785"/>
    </source>
</evidence>
<dbReference type="PANTHER" id="PTHR13794">
    <property type="entry name" value="ENOLASE SUPERFAMILY, MANDELATE RACEMASE"/>
    <property type="match status" value="1"/>
</dbReference>
<feature type="domain" description="Mandelate racemase/muconate lactonizing enzyme C-terminal" evidence="4">
    <location>
        <begin position="137"/>
        <end position="253"/>
    </location>
</feature>
<dbReference type="InterPro" id="IPR013341">
    <property type="entry name" value="Mandelate_racemase_N_dom"/>
</dbReference>
<dbReference type="EMBL" id="CP031598">
    <property type="protein sequence ID" value="QEW25650.1"/>
    <property type="molecule type" value="Genomic_DNA"/>
</dbReference>
<name>A0A0T5PC35_9RHOB</name>
<dbReference type="STRING" id="540747.SAMN04488031_104109"/>
<dbReference type="SMART" id="SM00922">
    <property type="entry name" value="MR_MLE"/>
    <property type="match status" value="1"/>
</dbReference>
<comment type="cofactor">
    <cofactor evidence="1">
        <name>Mg(2+)</name>
        <dbReference type="ChEBI" id="CHEBI:18420"/>
    </cofactor>
</comment>
<dbReference type="GO" id="GO:0008869">
    <property type="term" value="F:galactonate dehydratase activity"/>
    <property type="evidence" value="ECO:0007669"/>
    <property type="project" value="UniProtKB-EC"/>
</dbReference>
<dbReference type="InterPro" id="IPR046945">
    <property type="entry name" value="RHMD-like"/>
</dbReference>
<dbReference type="SUPFAM" id="SSF51604">
    <property type="entry name" value="Enolase C-terminal domain-like"/>
    <property type="match status" value="1"/>
</dbReference>
<dbReference type="GO" id="GO:0016052">
    <property type="term" value="P:carbohydrate catabolic process"/>
    <property type="evidence" value="ECO:0007669"/>
    <property type="project" value="TreeGrafter"/>
</dbReference>
<dbReference type="Gene3D" id="3.20.20.120">
    <property type="entry name" value="Enolase-like C-terminal domain"/>
    <property type="match status" value="1"/>
</dbReference>
<gene>
    <name evidence="6" type="primary">dgoD_2</name>
    <name evidence="6" type="ORF">RIdsm_01437</name>
    <name evidence="5" type="ORF">XM52_07530</name>
</gene>
<keyword evidence="7" id="KW-1185">Reference proteome</keyword>
<organism evidence="5 7">
    <name type="scientific">Roseovarius indicus</name>
    <dbReference type="NCBI Taxonomy" id="540747"/>
    <lineage>
        <taxon>Bacteria</taxon>
        <taxon>Pseudomonadati</taxon>
        <taxon>Pseudomonadota</taxon>
        <taxon>Alphaproteobacteria</taxon>
        <taxon>Rhodobacterales</taxon>
        <taxon>Roseobacteraceae</taxon>
        <taxon>Roseovarius</taxon>
    </lineage>
</organism>
<evidence type="ECO:0000256" key="1">
    <source>
        <dbReference type="ARBA" id="ARBA00001946"/>
    </source>
</evidence>
<dbReference type="EMBL" id="LAXI01000003">
    <property type="protein sequence ID" value="KRS18620.1"/>
    <property type="molecule type" value="Genomic_DNA"/>
</dbReference>